<dbReference type="AlphaFoldDB" id="A0ABD1MWC6"/>
<evidence type="ECO:0000256" key="2">
    <source>
        <dbReference type="ARBA" id="ARBA00022840"/>
    </source>
</evidence>
<name>A0ABD1MWC6_9FABA</name>
<dbReference type="InterPro" id="IPR008989">
    <property type="entry name" value="Myosin_S1_N"/>
</dbReference>
<gene>
    <name evidence="4" type="ORF">Fmac_008048</name>
</gene>
<dbReference type="PANTHER" id="PTHR13140">
    <property type="entry name" value="MYOSIN"/>
    <property type="match status" value="1"/>
</dbReference>
<dbReference type="PROSITE" id="PS51844">
    <property type="entry name" value="SH3_LIKE"/>
    <property type="match status" value="1"/>
</dbReference>
<dbReference type="Gene3D" id="2.30.30.360">
    <property type="entry name" value="Myosin S1 fragment, N-terminal"/>
    <property type="match status" value="1"/>
</dbReference>
<dbReference type="InterPro" id="IPR027417">
    <property type="entry name" value="P-loop_NTPase"/>
</dbReference>
<dbReference type="GO" id="GO:0005524">
    <property type="term" value="F:ATP binding"/>
    <property type="evidence" value="ECO:0007669"/>
    <property type="project" value="UniProtKB-KW"/>
</dbReference>
<dbReference type="Gene3D" id="1.20.5.4820">
    <property type="match status" value="1"/>
</dbReference>
<dbReference type="PROSITE" id="PS50096">
    <property type="entry name" value="IQ"/>
    <property type="match status" value="1"/>
</dbReference>
<dbReference type="Pfam" id="PF02736">
    <property type="entry name" value="Myosin_N"/>
    <property type="match status" value="1"/>
</dbReference>
<feature type="domain" description="Myosin N-terminal SH3-like" evidence="3">
    <location>
        <begin position="10"/>
        <end position="59"/>
    </location>
</feature>
<evidence type="ECO:0000259" key="3">
    <source>
        <dbReference type="PROSITE" id="PS51844"/>
    </source>
</evidence>
<keyword evidence="2" id="KW-0067">ATP-binding</keyword>
<sequence>MVVAGQLNFVVGSHVWIEDPEVAWMDGEIQESNKDEITVVYESGSRVVSKSANIYPKDPEFPPNGVEDMTRLAAYLHEPLVLQNLHVRYAINEIYFILEHKFLKACPDEMTACKRLLDRGNLQDYQIGKTEVFLRAGQMAELDACRAENFKGLLETWVYISRNTYATAVRIQTGMPGMAARNDLRFRKRTQASILIQIWLELYLGLNPQLRLGKLK</sequence>
<organism evidence="4 5">
    <name type="scientific">Flemingia macrophylla</name>
    <dbReference type="NCBI Taxonomy" id="520843"/>
    <lineage>
        <taxon>Eukaryota</taxon>
        <taxon>Viridiplantae</taxon>
        <taxon>Streptophyta</taxon>
        <taxon>Embryophyta</taxon>
        <taxon>Tracheophyta</taxon>
        <taxon>Spermatophyta</taxon>
        <taxon>Magnoliopsida</taxon>
        <taxon>eudicotyledons</taxon>
        <taxon>Gunneridae</taxon>
        <taxon>Pentapetalae</taxon>
        <taxon>rosids</taxon>
        <taxon>fabids</taxon>
        <taxon>Fabales</taxon>
        <taxon>Fabaceae</taxon>
        <taxon>Papilionoideae</taxon>
        <taxon>50 kb inversion clade</taxon>
        <taxon>NPAAA clade</taxon>
        <taxon>indigoferoid/millettioid clade</taxon>
        <taxon>Phaseoleae</taxon>
        <taxon>Flemingia</taxon>
    </lineage>
</organism>
<proteinExistence type="predicted"/>
<dbReference type="InterPro" id="IPR004009">
    <property type="entry name" value="SH3_Myosin"/>
</dbReference>
<dbReference type="PANTHER" id="PTHR13140:SF270">
    <property type="entry name" value="MYOSIN-12"/>
    <property type="match status" value="1"/>
</dbReference>
<evidence type="ECO:0000313" key="5">
    <source>
        <dbReference type="Proteomes" id="UP001603857"/>
    </source>
</evidence>
<keyword evidence="1" id="KW-0547">Nucleotide-binding</keyword>
<accession>A0ABD1MWC6</accession>
<evidence type="ECO:0000256" key="1">
    <source>
        <dbReference type="ARBA" id="ARBA00022741"/>
    </source>
</evidence>
<keyword evidence="5" id="KW-1185">Reference proteome</keyword>
<reference evidence="4 5" key="1">
    <citation type="submission" date="2024-08" db="EMBL/GenBank/DDBJ databases">
        <title>Insights into the chromosomal genome structure of Flemingia macrophylla.</title>
        <authorList>
            <person name="Ding Y."/>
            <person name="Zhao Y."/>
            <person name="Bi W."/>
            <person name="Wu M."/>
            <person name="Zhao G."/>
            <person name="Gong Y."/>
            <person name="Li W."/>
            <person name="Zhang P."/>
        </authorList>
    </citation>
    <scope>NUCLEOTIDE SEQUENCE [LARGE SCALE GENOMIC DNA]</scope>
    <source>
        <strain evidence="4">DYQJB</strain>
        <tissue evidence="4">Leaf</tissue>
    </source>
</reference>
<protein>
    <recommendedName>
        <fullName evidence="3">Myosin N-terminal SH3-like domain-containing protein</fullName>
    </recommendedName>
</protein>
<dbReference type="SUPFAM" id="SSF52540">
    <property type="entry name" value="P-loop containing nucleoside triphosphate hydrolases"/>
    <property type="match status" value="1"/>
</dbReference>
<dbReference type="Proteomes" id="UP001603857">
    <property type="component" value="Unassembled WGS sequence"/>
</dbReference>
<comment type="caution">
    <text evidence="4">The sequence shown here is derived from an EMBL/GenBank/DDBJ whole genome shotgun (WGS) entry which is preliminary data.</text>
</comment>
<evidence type="ECO:0000313" key="4">
    <source>
        <dbReference type="EMBL" id="KAL2340108.1"/>
    </source>
</evidence>
<dbReference type="EMBL" id="JBGMDY010000003">
    <property type="protein sequence ID" value="KAL2340108.1"/>
    <property type="molecule type" value="Genomic_DNA"/>
</dbReference>